<evidence type="ECO:0000313" key="9">
    <source>
        <dbReference type="Proteomes" id="UP000831151"/>
    </source>
</evidence>
<dbReference type="AlphaFoldDB" id="A0A9E7DJ27"/>
<evidence type="ECO:0000256" key="4">
    <source>
        <dbReference type="ARBA" id="ARBA00022759"/>
    </source>
</evidence>
<keyword evidence="5 8" id="KW-0378">Hydrolase</keyword>
<keyword evidence="9" id="KW-1185">Reference proteome</keyword>
<evidence type="ECO:0000256" key="2">
    <source>
        <dbReference type="ARBA" id="ARBA00022694"/>
    </source>
</evidence>
<organism evidence="8 9">
    <name type="scientific">Fenollaria massiliensis</name>
    <dbReference type="NCBI Taxonomy" id="938288"/>
    <lineage>
        <taxon>Bacteria</taxon>
        <taxon>Bacillati</taxon>
        <taxon>Bacillota</taxon>
        <taxon>Clostridia</taxon>
        <taxon>Eubacteriales</taxon>
        <taxon>Fenollaria</taxon>
    </lineage>
</organism>
<dbReference type="EMBL" id="CP096649">
    <property type="protein sequence ID" value="UQK59088.1"/>
    <property type="molecule type" value="Genomic_DNA"/>
</dbReference>
<name>A0A9E7DJ27_9FIRM</name>
<dbReference type="InterPro" id="IPR014721">
    <property type="entry name" value="Ribsml_uS5_D2-typ_fold_subgr"/>
</dbReference>
<dbReference type="GO" id="GO:0030677">
    <property type="term" value="C:ribonuclease P complex"/>
    <property type="evidence" value="ECO:0007669"/>
    <property type="project" value="TreeGrafter"/>
</dbReference>
<dbReference type="PANTHER" id="PTHR33992:SF1">
    <property type="entry name" value="RIBONUCLEASE P PROTEIN COMPONENT"/>
    <property type="match status" value="1"/>
</dbReference>
<dbReference type="InterPro" id="IPR020539">
    <property type="entry name" value="RNase_P_CS"/>
</dbReference>
<dbReference type="EC" id="3.1.26.5" evidence="7"/>
<keyword evidence="2" id="KW-0819">tRNA processing</keyword>
<dbReference type="NCBIfam" id="TIGR00188">
    <property type="entry name" value="rnpA"/>
    <property type="match status" value="1"/>
</dbReference>
<dbReference type="KEGG" id="fms:M1R53_07555"/>
<evidence type="ECO:0000256" key="7">
    <source>
        <dbReference type="NCBIfam" id="TIGR00188"/>
    </source>
</evidence>
<evidence type="ECO:0000256" key="6">
    <source>
        <dbReference type="ARBA" id="ARBA00022884"/>
    </source>
</evidence>
<evidence type="ECO:0000256" key="5">
    <source>
        <dbReference type="ARBA" id="ARBA00022801"/>
    </source>
</evidence>
<gene>
    <name evidence="8" type="primary">rnpA</name>
    <name evidence="8" type="ORF">M1R53_07555</name>
</gene>
<dbReference type="SUPFAM" id="SSF54211">
    <property type="entry name" value="Ribosomal protein S5 domain 2-like"/>
    <property type="match status" value="1"/>
</dbReference>
<dbReference type="Pfam" id="PF00825">
    <property type="entry name" value="Ribonuclease_P"/>
    <property type="match status" value="1"/>
</dbReference>
<comment type="function">
    <text evidence="1">RNaseP catalyzes the removal of the 5'-leader sequence from pre-tRNA to produce the mature 5'-terminus. It can also cleave other RNA substrates such as 4.5S RNA. The protein component plays an auxiliary but essential role in vivo by binding to the 5'-leader sequence and broadening the substrate specificity of the ribozyme.</text>
</comment>
<dbReference type="Proteomes" id="UP000831151">
    <property type="component" value="Chromosome"/>
</dbReference>
<protein>
    <recommendedName>
        <fullName evidence="7">Ribonuclease P protein component</fullName>
        <ecNumber evidence="7">3.1.26.5</ecNumber>
    </recommendedName>
</protein>
<dbReference type="Gene3D" id="3.30.230.10">
    <property type="match status" value="1"/>
</dbReference>
<keyword evidence="6" id="KW-0694">RNA-binding</keyword>
<keyword evidence="4" id="KW-0255">Endonuclease</keyword>
<sequence>MSKKKAFNESFTIYYRNNNLDNPRFCFAISKKYGKANKRNLLKRRLKAIIEANQNDFEKSYDIVISVKPSVCDYDFYKIRKRFLSLLRKINVLKDKAYE</sequence>
<evidence type="ECO:0000256" key="3">
    <source>
        <dbReference type="ARBA" id="ARBA00022722"/>
    </source>
</evidence>
<dbReference type="InterPro" id="IPR000100">
    <property type="entry name" value="RNase_P"/>
</dbReference>
<dbReference type="GO" id="GO:0042781">
    <property type="term" value="F:3'-tRNA processing endoribonuclease activity"/>
    <property type="evidence" value="ECO:0007669"/>
    <property type="project" value="TreeGrafter"/>
</dbReference>
<keyword evidence="3" id="KW-0540">Nuclease</keyword>
<dbReference type="GO" id="GO:0000049">
    <property type="term" value="F:tRNA binding"/>
    <property type="evidence" value="ECO:0007669"/>
    <property type="project" value="InterPro"/>
</dbReference>
<evidence type="ECO:0000256" key="1">
    <source>
        <dbReference type="ARBA" id="ARBA00002663"/>
    </source>
</evidence>
<proteinExistence type="predicted"/>
<dbReference type="GO" id="GO:0004526">
    <property type="term" value="F:ribonuclease P activity"/>
    <property type="evidence" value="ECO:0007669"/>
    <property type="project" value="UniProtKB-UniRule"/>
</dbReference>
<accession>A0A9E7DJ27</accession>
<dbReference type="PROSITE" id="PS00648">
    <property type="entry name" value="RIBONUCLEASE_P"/>
    <property type="match status" value="1"/>
</dbReference>
<dbReference type="InterPro" id="IPR020568">
    <property type="entry name" value="Ribosomal_Su5_D2-typ_SF"/>
</dbReference>
<dbReference type="PANTHER" id="PTHR33992">
    <property type="entry name" value="RIBONUCLEASE P PROTEIN COMPONENT"/>
    <property type="match status" value="1"/>
</dbReference>
<evidence type="ECO:0000313" key="8">
    <source>
        <dbReference type="EMBL" id="UQK59088.1"/>
    </source>
</evidence>
<reference evidence="8" key="1">
    <citation type="submission" date="2022-04" db="EMBL/GenBank/DDBJ databases">
        <title>Complete genome sequences of Ezakiella coagulans and Fenollaria massiliensis.</title>
        <authorList>
            <person name="France M.T."/>
            <person name="Clifford J."/>
            <person name="Narina S."/>
            <person name="Rutt L."/>
            <person name="Ravel J."/>
        </authorList>
    </citation>
    <scope>NUCLEOTIDE SEQUENCE</scope>
    <source>
        <strain evidence="8">C0061C2</strain>
    </source>
</reference>